<dbReference type="EMBL" id="BKCJ010549386">
    <property type="protein sequence ID" value="GFB08794.1"/>
    <property type="molecule type" value="Genomic_DNA"/>
</dbReference>
<comment type="caution">
    <text evidence="1">The sequence shown here is derived from an EMBL/GenBank/DDBJ whole genome shotgun (WGS) entry which is preliminary data.</text>
</comment>
<feature type="non-terminal residue" evidence="1">
    <location>
        <position position="311"/>
    </location>
</feature>
<evidence type="ECO:0000313" key="1">
    <source>
        <dbReference type="EMBL" id="GFB08794.1"/>
    </source>
</evidence>
<accession>A0A699KS72</accession>
<dbReference type="AlphaFoldDB" id="A0A699KS72"/>
<organism evidence="1">
    <name type="scientific">Tanacetum cinerariifolium</name>
    <name type="common">Dalmatian daisy</name>
    <name type="synonym">Chrysanthemum cinerariifolium</name>
    <dbReference type="NCBI Taxonomy" id="118510"/>
    <lineage>
        <taxon>Eukaryota</taxon>
        <taxon>Viridiplantae</taxon>
        <taxon>Streptophyta</taxon>
        <taxon>Embryophyta</taxon>
        <taxon>Tracheophyta</taxon>
        <taxon>Spermatophyta</taxon>
        <taxon>Magnoliopsida</taxon>
        <taxon>eudicotyledons</taxon>
        <taxon>Gunneridae</taxon>
        <taxon>Pentapetalae</taxon>
        <taxon>asterids</taxon>
        <taxon>campanulids</taxon>
        <taxon>Asterales</taxon>
        <taxon>Asteraceae</taxon>
        <taxon>Asteroideae</taxon>
        <taxon>Anthemideae</taxon>
        <taxon>Anthemidinae</taxon>
        <taxon>Tanacetum</taxon>
    </lineage>
</organism>
<gene>
    <name evidence="1" type="ORF">Tci_680765</name>
</gene>
<reference evidence="1" key="1">
    <citation type="journal article" date="2019" name="Sci. Rep.">
        <title>Draft genome of Tanacetum cinerariifolium, the natural source of mosquito coil.</title>
        <authorList>
            <person name="Yamashiro T."/>
            <person name="Shiraishi A."/>
            <person name="Satake H."/>
            <person name="Nakayama K."/>
        </authorList>
    </citation>
    <scope>NUCLEOTIDE SEQUENCE</scope>
</reference>
<sequence>MGDENPICTLGYYSKPSHKGYRNTIKLPVGNNVCEIDHASGDKLLNKNANKPWEIIENLALYDHEGWNDTNVFTKTIKAISTPQDTSKTPNRRLLELEDQIKLLLKGSRPMPMPNSTHAPQAYVEVVYSNSHPQNQPPKLNPFTFHKRISPNPQAQTLGTTFEAQVRDFIAAHTKRIERFENASFKQCEEINATRDDSKEIDEPDMEVSVKEAETKKGAKSGAKNKLIKKTKKEEVVEAPSSWRVEYYLKQRINEKLIKGLVDNNRFNYSMSGARVRKINGKTCNVLPMRPVYEAILKKKITKKEDTEGNF</sequence>
<protein>
    <submittedName>
        <fullName evidence="1">MAK10-like protein</fullName>
    </submittedName>
</protein>
<proteinExistence type="predicted"/>
<name>A0A699KS72_TANCI</name>